<dbReference type="Pfam" id="PF01419">
    <property type="entry name" value="Jacalin"/>
    <property type="match status" value="4"/>
</dbReference>
<dbReference type="PANTHER" id="PTHR47293">
    <property type="entry name" value="JACALIN-RELATED LECTIN 3"/>
    <property type="match status" value="1"/>
</dbReference>
<comment type="caution">
    <text evidence="5">The sequence shown here is derived from an EMBL/GenBank/DDBJ whole genome shotgun (WGS) entry which is preliminary data.</text>
</comment>
<dbReference type="PANTHER" id="PTHR47293:SF66">
    <property type="entry name" value="JACALIN-RELATED LECTIN 11-RELATED"/>
    <property type="match status" value="1"/>
</dbReference>
<keyword evidence="3" id="KW-0677">Repeat</keyword>
<dbReference type="FunFam" id="2.100.10.30:FF:000001">
    <property type="entry name" value="Jacalin-related lectin 33"/>
    <property type="match status" value="3"/>
</dbReference>
<proteinExistence type="inferred from homology"/>
<gene>
    <name evidence="5" type="ORF">ISN44_As12g036190</name>
</gene>
<dbReference type="InterPro" id="IPR033734">
    <property type="entry name" value="Jacalin-like_lectin_dom_plant"/>
</dbReference>
<evidence type="ECO:0000259" key="4">
    <source>
        <dbReference type="PROSITE" id="PS51752"/>
    </source>
</evidence>
<dbReference type="GO" id="GO:0030246">
    <property type="term" value="F:carbohydrate binding"/>
    <property type="evidence" value="ECO:0007669"/>
    <property type="project" value="UniProtKB-KW"/>
</dbReference>
<feature type="domain" description="Jacalin-type lectin" evidence="4">
    <location>
        <begin position="293"/>
        <end position="438"/>
    </location>
</feature>
<dbReference type="EMBL" id="JAEFBJ010000012">
    <property type="protein sequence ID" value="KAG7548429.1"/>
    <property type="molecule type" value="Genomic_DNA"/>
</dbReference>
<name>A0A8T1YQY3_ARASU</name>
<evidence type="ECO:0000256" key="3">
    <source>
        <dbReference type="ARBA" id="ARBA00022737"/>
    </source>
</evidence>
<dbReference type="OrthoDB" id="1085227at2759"/>
<evidence type="ECO:0000313" key="6">
    <source>
        <dbReference type="Proteomes" id="UP000694251"/>
    </source>
</evidence>
<feature type="domain" description="Jacalin-type lectin" evidence="4">
    <location>
        <begin position="149"/>
        <end position="290"/>
    </location>
</feature>
<dbReference type="PROSITE" id="PS51752">
    <property type="entry name" value="JACALIN_LECTIN"/>
    <property type="match status" value="4"/>
</dbReference>
<comment type="similarity">
    <text evidence="1">Belongs to the jacalin lectin family.</text>
</comment>
<reference evidence="5 6" key="1">
    <citation type="submission" date="2020-12" db="EMBL/GenBank/DDBJ databases">
        <title>Concerted genomic and epigenomic changes stabilize Arabidopsis allopolyploids.</title>
        <authorList>
            <person name="Chen Z."/>
        </authorList>
    </citation>
    <scope>NUCLEOTIDE SEQUENCE [LARGE SCALE GENOMIC DNA]</scope>
    <source>
        <strain evidence="5">As9502</strain>
        <tissue evidence="5">Leaf</tissue>
    </source>
</reference>
<evidence type="ECO:0000256" key="1">
    <source>
        <dbReference type="ARBA" id="ARBA00006568"/>
    </source>
</evidence>
<protein>
    <submittedName>
        <fullName evidence="5">Jacalin-like lectin domain</fullName>
    </submittedName>
</protein>
<dbReference type="CDD" id="cd09612">
    <property type="entry name" value="Jacalin"/>
    <property type="match status" value="4"/>
</dbReference>
<dbReference type="InterPro" id="IPR001229">
    <property type="entry name" value="Jacalin-like_lectin_dom"/>
</dbReference>
<keyword evidence="2" id="KW-0430">Lectin</keyword>
<accession>A0A8T1YQY3</accession>
<dbReference type="Proteomes" id="UP000694251">
    <property type="component" value="Chromosome 12"/>
</dbReference>
<evidence type="ECO:0000313" key="5">
    <source>
        <dbReference type="EMBL" id="KAG7548429.1"/>
    </source>
</evidence>
<dbReference type="AlphaFoldDB" id="A0A8T1YQY3"/>
<feature type="domain" description="Jacalin-type lectin" evidence="4">
    <location>
        <begin position="2"/>
        <end position="146"/>
    </location>
</feature>
<feature type="domain" description="Jacalin-type lectin" evidence="4">
    <location>
        <begin position="445"/>
        <end position="585"/>
    </location>
</feature>
<dbReference type="SMART" id="SM00915">
    <property type="entry name" value="Jacalin"/>
    <property type="match status" value="4"/>
</dbReference>
<evidence type="ECO:0000256" key="2">
    <source>
        <dbReference type="ARBA" id="ARBA00022734"/>
    </source>
</evidence>
<keyword evidence="6" id="KW-1185">Reference proteome</keyword>
<sequence length="592" mass="65833">MIQKLGAKGIKLDIRDLWDDGSDHDDVTNIYVRGGREGLGSFYFNYVKSGKPKDGSIHGFFDYGFTQTFEINHLLGEYLESVDAYYNKKTYGLQAIQFKTNFRSSELMGYDGECTMFTLAVKGKKIIGFHGSDKIQIFSLGAYFTSITPTRLEVKGGMGGKKWDDGFDHENVSKIEVLGGFEGIRYIKFDYVKNGKLESGLIHGVSGDGFTQTFEINHSNKEYLVYVEGYYDDASEVIQGLQLKTNINRSVMMGFKKGRKFSLASNGSKIIGFHGYAEKSLNSLGAYFSTATPNKLECQGRLSGLPWDDGCNYDGVRKVYVDSDDDIYTVRFEYDNGGKAEKTPYRRDVKNELEFVLDYPNEFITSVEGTLADPKSADITWISSLTFKTSKGRTSPTFGSVSTGRKFVLGKTGSALVGFHGYNGTGNTLNALGAYYRPFPPTPDAEKLKAQGGDGGASWDDGGTFNSVRKIYIGLSENVVGFVKFMYYKSARVVIGDDHGNKTLPSEVQEFVLEPFEKLTSVEGTYDDKIGGITMLRFKTDKQDSPYFGFGRTPSFVLHKNNHQIVGFHGKSSNMLHQLGVHVLPNGFKFVF</sequence>
<organism evidence="5 6">
    <name type="scientific">Arabidopsis suecica</name>
    <name type="common">Swedish thale-cress</name>
    <name type="synonym">Cardaminopsis suecica</name>
    <dbReference type="NCBI Taxonomy" id="45249"/>
    <lineage>
        <taxon>Eukaryota</taxon>
        <taxon>Viridiplantae</taxon>
        <taxon>Streptophyta</taxon>
        <taxon>Embryophyta</taxon>
        <taxon>Tracheophyta</taxon>
        <taxon>Spermatophyta</taxon>
        <taxon>Magnoliopsida</taxon>
        <taxon>eudicotyledons</taxon>
        <taxon>Gunneridae</taxon>
        <taxon>Pentapetalae</taxon>
        <taxon>rosids</taxon>
        <taxon>malvids</taxon>
        <taxon>Brassicales</taxon>
        <taxon>Brassicaceae</taxon>
        <taxon>Camelineae</taxon>
        <taxon>Arabidopsis</taxon>
    </lineage>
</organism>